<dbReference type="Proteomes" id="UP000504634">
    <property type="component" value="Unplaced"/>
</dbReference>
<feature type="compositionally biased region" description="Polar residues" evidence="1">
    <location>
        <begin position="15"/>
        <end position="35"/>
    </location>
</feature>
<sequence length="266" mass="31697">MDHRRRRNAVFYDPNNLTNAVSNSREFPHDSSASENECDESVQYMDEKFREWRESLLRNRAAFNAYERERRDISNTLKEIVQDVKKLRKAIGDDILNAPDVETRPQPQPLPQPQPQAQPQPQPMPQLMPQPAELKPLIDVQAGGDNGQQQHMMYHSELMRQHLAEKELYEHQLLKQQMHRELQIKLREWRRPQMELEPEMPEPVWKPELQEHDWEPQQQEHDWEPEMEFEPLQEQEMPNVADKYRERKTGGKGHGKSKRSLRCSIC</sequence>
<dbReference type="GeneID" id="115629537"/>
<feature type="region of interest" description="Disordered" evidence="1">
    <location>
        <begin position="246"/>
        <end position="266"/>
    </location>
</feature>
<feature type="region of interest" description="Disordered" evidence="1">
    <location>
        <begin position="15"/>
        <end position="39"/>
    </location>
</feature>
<reference evidence="3" key="1">
    <citation type="submission" date="2025-08" db="UniProtKB">
        <authorList>
            <consortium name="RefSeq"/>
        </authorList>
    </citation>
    <scope>IDENTIFICATION</scope>
    <source>
        <strain evidence="3">11010-0011.00</strain>
        <tissue evidence="3">Whole body</tissue>
    </source>
</reference>
<gene>
    <name evidence="3" type="primary">LOC115629537</name>
</gene>
<evidence type="ECO:0000313" key="2">
    <source>
        <dbReference type="Proteomes" id="UP000504634"/>
    </source>
</evidence>
<organism evidence="2 3">
    <name type="scientific">Drosophila lebanonensis</name>
    <name type="common">Fruit fly</name>
    <name type="synonym">Scaptodrosophila lebanonensis</name>
    <dbReference type="NCBI Taxonomy" id="7225"/>
    <lineage>
        <taxon>Eukaryota</taxon>
        <taxon>Metazoa</taxon>
        <taxon>Ecdysozoa</taxon>
        <taxon>Arthropoda</taxon>
        <taxon>Hexapoda</taxon>
        <taxon>Insecta</taxon>
        <taxon>Pterygota</taxon>
        <taxon>Neoptera</taxon>
        <taxon>Endopterygota</taxon>
        <taxon>Diptera</taxon>
        <taxon>Brachycera</taxon>
        <taxon>Muscomorpha</taxon>
        <taxon>Ephydroidea</taxon>
        <taxon>Drosophilidae</taxon>
        <taxon>Scaptodrosophila</taxon>
    </lineage>
</organism>
<feature type="compositionally biased region" description="Basic residues" evidence="1">
    <location>
        <begin position="250"/>
        <end position="266"/>
    </location>
</feature>
<accession>A0A6J2TZG9</accession>
<feature type="compositionally biased region" description="Pro residues" evidence="1">
    <location>
        <begin position="106"/>
        <end position="128"/>
    </location>
</feature>
<proteinExistence type="predicted"/>
<keyword evidence="2" id="KW-1185">Reference proteome</keyword>
<evidence type="ECO:0000256" key="1">
    <source>
        <dbReference type="SAM" id="MobiDB-lite"/>
    </source>
</evidence>
<feature type="region of interest" description="Disordered" evidence="1">
    <location>
        <begin position="98"/>
        <end position="129"/>
    </location>
</feature>
<protein>
    <submittedName>
        <fullName evidence="3">Uncharacterized protein</fullName>
    </submittedName>
</protein>
<dbReference type="RefSeq" id="XP_030381876.1">
    <property type="nucleotide sequence ID" value="XM_030526016.1"/>
</dbReference>
<dbReference type="AlphaFoldDB" id="A0A6J2TZG9"/>
<evidence type="ECO:0000313" key="3">
    <source>
        <dbReference type="RefSeq" id="XP_030381876.1"/>
    </source>
</evidence>
<name>A0A6J2TZG9_DROLE</name>